<evidence type="ECO:0000313" key="1">
    <source>
        <dbReference type="EMBL" id="STO21662.1"/>
    </source>
</evidence>
<accession>A0A377GA28</accession>
<protein>
    <submittedName>
        <fullName evidence="1">Uncharacterized protein</fullName>
    </submittedName>
</protein>
<evidence type="ECO:0000313" key="2">
    <source>
        <dbReference type="Proteomes" id="UP000254554"/>
    </source>
</evidence>
<dbReference type="EMBL" id="UGGT01000001">
    <property type="protein sequence ID" value="STO21662.1"/>
    <property type="molecule type" value="Genomic_DNA"/>
</dbReference>
<dbReference type="OrthoDB" id="5638864at2"/>
<keyword evidence="2" id="KW-1185">Reference proteome</keyword>
<organism evidence="1 2">
    <name type="scientific">Fluoribacter dumoffii</name>
    <dbReference type="NCBI Taxonomy" id="463"/>
    <lineage>
        <taxon>Bacteria</taxon>
        <taxon>Pseudomonadati</taxon>
        <taxon>Pseudomonadota</taxon>
        <taxon>Gammaproteobacteria</taxon>
        <taxon>Legionellales</taxon>
        <taxon>Legionellaceae</taxon>
        <taxon>Fluoribacter</taxon>
    </lineage>
</organism>
<reference evidence="1 2" key="1">
    <citation type="submission" date="2018-06" db="EMBL/GenBank/DDBJ databases">
        <authorList>
            <consortium name="Pathogen Informatics"/>
            <person name="Doyle S."/>
        </authorList>
    </citation>
    <scope>NUCLEOTIDE SEQUENCE [LARGE SCALE GENOMIC DNA]</scope>
    <source>
        <strain evidence="1 2">NCTC11370</strain>
    </source>
</reference>
<dbReference type="GeneID" id="93291709"/>
<dbReference type="AlphaFoldDB" id="A0A377GA28"/>
<dbReference type="Proteomes" id="UP000254554">
    <property type="component" value="Unassembled WGS sequence"/>
</dbReference>
<dbReference type="RefSeq" id="WP_019349654.1">
    <property type="nucleotide sequence ID" value="NZ_JAPHOO010000001.1"/>
</dbReference>
<sequence>MKIKSSWKNNYKKSIKKIKNQETFAYGTHIEDIPAHRLLILDEYAFDVEELNALPEQNFFINMHTQKEFSEGAKKNLLSHELLKEKAAIHSSKKQGFPQTLLKSIYYLGIALLQNCDEKENNEALRNFSRELANVYPDIKNEFLNYTVKMSRYNYRVKAAITSSMQVRKLLTELSEGKIEMHTGGNWLIQLVRSQKPDMVNEVYILKLKQEFSQTASLDPIQTIPRTPAFFVS</sequence>
<name>A0A377GA28_9GAMM</name>
<gene>
    <name evidence="1" type="ORF">NCTC11370_01731</name>
</gene>
<proteinExistence type="predicted"/>